<evidence type="ECO:0000313" key="2">
    <source>
        <dbReference type="EMBL" id="KDN17198.1"/>
    </source>
</evidence>
<name>A0A066TZ22_9PSEU</name>
<feature type="region of interest" description="Disordered" evidence="1">
    <location>
        <begin position="1"/>
        <end position="159"/>
    </location>
</feature>
<accession>A0A066TZ22</accession>
<feature type="compositionally biased region" description="Low complexity" evidence="1">
    <location>
        <begin position="82"/>
        <end position="95"/>
    </location>
</feature>
<gene>
    <name evidence="2" type="ORF">DV20_36810</name>
</gene>
<dbReference type="RefSeq" id="WP_043787861.1">
    <property type="nucleotide sequence ID" value="NZ_JMQI01000074.1"/>
</dbReference>
<keyword evidence="3" id="KW-1185">Reference proteome</keyword>
<reference evidence="2 3" key="1">
    <citation type="submission" date="2014-05" db="EMBL/GenBank/DDBJ databases">
        <title>Draft genome sequence of Amycolatopsis rifamycinica DSM 46095.</title>
        <authorList>
            <person name="Lal R."/>
            <person name="Saxena A."/>
            <person name="Kumari R."/>
            <person name="Mukherjee U."/>
            <person name="Singh P."/>
            <person name="Sangwan N."/>
            <person name="Mahato N.K."/>
        </authorList>
    </citation>
    <scope>NUCLEOTIDE SEQUENCE [LARGE SCALE GENOMIC DNA]</scope>
    <source>
        <strain evidence="2 3">DSM 46095</strain>
    </source>
</reference>
<dbReference type="STRING" id="287986.DV20_36810"/>
<evidence type="ECO:0008006" key="4">
    <source>
        <dbReference type="Google" id="ProtNLM"/>
    </source>
</evidence>
<comment type="caution">
    <text evidence="2">The sequence shown here is derived from an EMBL/GenBank/DDBJ whole genome shotgun (WGS) entry which is preliminary data.</text>
</comment>
<feature type="compositionally biased region" description="Low complexity" evidence="1">
    <location>
        <begin position="133"/>
        <end position="144"/>
    </location>
</feature>
<proteinExistence type="predicted"/>
<feature type="compositionally biased region" description="Basic and acidic residues" evidence="1">
    <location>
        <begin position="67"/>
        <end position="78"/>
    </location>
</feature>
<dbReference type="EMBL" id="JMQI01000074">
    <property type="protein sequence ID" value="KDN17198.1"/>
    <property type="molecule type" value="Genomic_DNA"/>
</dbReference>
<evidence type="ECO:0000313" key="3">
    <source>
        <dbReference type="Proteomes" id="UP000027345"/>
    </source>
</evidence>
<dbReference type="eggNOG" id="ENOG50340SV">
    <property type="taxonomic scope" value="Bacteria"/>
</dbReference>
<evidence type="ECO:0000256" key="1">
    <source>
        <dbReference type="SAM" id="MobiDB-lite"/>
    </source>
</evidence>
<dbReference type="OrthoDB" id="4565554at2"/>
<dbReference type="Proteomes" id="UP000027345">
    <property type="component" value="Unassembled WGS sequence"/>
</dbReference>
<sequence length="159" mass="16700">MTEPEQSYDPPQDTGEPDAVETDPAALNSAEDLDEDRIRADPLEEGMDPPEHWSGVTKYGMTPWEQAHPRGLGDRIGEELPDPATEVPPAAPTARTDQEADADPDTGATPDYPIQLQAVEGDGPPADTEPDQVGAEAGSAVAAGPEQGALHVEGERGGR</sequence>
<organism evidence="2 3">
    <name type="scientific">Amycolatopsis rifamycinica</name>
    <dbReference type="NCBI Taxonomy" id="287986"/>
    <lineage>
        <taxon>Bacteria</taxon>
        <taxon>Bacillati</taxon>
        <taxon>Actinomycetota</taxon>
        <taxon>Actinomycetes</taxon>
        <taxon>Pseudonocardiales</taxon>
        <taxon>Pseudonocardiaceae</taxon>
        <taxon>Amycolatopsis</taxon>
    </lineage>
</organism>
<dbReference type="AlphaFoldDB" id="A0A066TZ22"/>
<protein>
    <recommendedName>
        <fullName evidence="4">DUF5709 domain-containing protein</fullName>
    </recommendedName>
</protein>